<feature type="non-terminal residue" evidence="2">
    <location>
        <position position="1"/>
    </location>
</feature>
<comment type="caution">
    <text evidence="2">The sequence shown here is derived from an EMBL/GenBank/DDBJ whole genome shotgun (WGS) entry which is preliminary data.</text>
</comment>
<evidence type="ECO:0000313" key="2">
    <source>
        <dbReference type="EMBL" id="KAL0194196.1"/>
    </source>
</evidence>
<evidence type="ECO:0000313" key="3">
    <source>
        <dbReference type="Proteomes" id="UP001529510"/>
    </source>
</evidence>
<feature type="region of interest" description="Disordered" evidence="1">
    <location>
        <begin position="94"/>
        <end position="115"/>
    </location>
</feature>
<gene>
    <name evidence="2" type="ORF">M9458_012492</name>
</gene>
<keyword evidence="3" id="KW-1185">Reference proteome</keyword>
<organism evidence="2 3">
    <name type="scientific">Cirrhinus mrigala</name>
    <name type="common">Mrigala</name>
    <dbReference type="NCBI Taxonomy" id="683832"/>
    <lineage>
        <taxon>Eukaryota</taxon>
        <taxon>Metazoa</taxon>
        <taxon>Chordata</taxon>
        <taxon>Craniata</taxon>
        <taxon>Vertebrata</taxon>
        <taxon>Euteleostomi</taxon>
        <taxon>Actinopterygii</taxon>
        <taxon>Neopterygii</taxon>
        <taxon>Teleostei</taxon>
        <taxon>Ostariophysi</taxon>
        <taxon>Cypriniformes</taxon>
        <taxon>Cyprinidae</taxon>
        <taxon>Labeoninae</taxon>
        <taxon>Labeonini</taxon>
        <taxon>Cirrhinus</taxon>
    </lineage>
</organism>
<evidence type="ECO:0000256" key="1">
    <source>
        <dbReference type="SAM" id="MobiDB-lite"/>
    </source>
</evidence>
<dbReference type="AlphaFoldDB" id="A0ABD0R712"/>
<proteinExistence type="predicted"/>
<feature type="compositionally biased region" description="Basic and acidic residues" evidence="1">
    <location>
        <begin position="94"/>
        <end position="106"/>
    </location>
</feature>
<reference evidence="2 3" key="1">
    <citation type="submission" date="2024-05" db="EMBL/GenBank/DDBJ databases">
        <title>Genome sequencing and assembly of Indian major carp, Cirrhinus mrigala (Hamilton, 1822).</title>
        <authorList>
            <person name="Mohindra V."/>
            <person name="Chowdhury L.M."/>
            <person name="Lal K."/>
            <person name="Jena J.K."/>
        </authorList>
    </citation>
    <scope>NUCLEOTIDE SEQUENCE [LARGE SCALE GENOMIC DNA]</scope>
    <source>
        <strain evidence="2">CM1030</strain>
        <tissue evidence="2">Blood</tissue>
    </source>
</reference>
<feature type="non-terminal residue" evidence="2">
    <location>
        <position position="115"/>
    </location>
</feature>
<evidence type="ECO:0008006" key="4">
    <source>
        <dbReference type="Google" id="ProtNLM"/>
    </source>
</evidence>
<sequence>GGTGEEEEEYVVELQETVLVSEVEGEAASVQGFSSDELVIQDAVEDVVAEYVHCDDDEGVAVETCVMSLEGEEEEEDGVAMAEMTEDVLVAEGREQDGLDPEHDSDGCGDYLMIS</sequence>
<accession>A0ABD0R712</accession>
<name>A0ABD0R712_CIRMR</name>
<dbReference type="Proteomes" id="UP001529510">
    <property type="component" value="Unassembled WGS sequence"/>
</dbReference>
<dbReference type="EMBL" id="JAMKFB020000005">
    <property type="protein sequence ID" value="KAL0194196.1"/>
    <property type="molecule type" value="Genomic_DNA"/>
</dbReference>
<protein>
    <recommendedName>
        <fullName evidence="4">Zinc finger protein</fullName>
    </recommendedName>
</protein>